<accession>A0ABZ1U8C0</accession>
<evidence type="ECO:0000256" key="2">
    <source>
        <dbReference type="SAM" id="Phobius"/>
    </source>
</evidence>
<name>A0ABZ1U8C0_9ACTN</name>
<evidence type="ECO:0000313" key="3">
    <source>
        <dbReference type="EMBL" id="WUQ87174.1"/>
    </source>
</evidence>
<dbReference type="RefSeq" id="WP_328957735.1">
    <property type="nucleotide sequence ID" value="NZ_CP108110.1"/>
</dbReference>
<keyword evidence="2" id="KW-0812">Transmembrane</keyword>
<keyword evidence="2" id="KW-0472">Membrane</keyword>
<protein>
    <submittedName>
        <fullName evidence="3">Uncharacterized protein</fullName>
    </submittedName>
</protein>
<feature type="region of interest" description="Disordered" evidence="1">
    <location>
        <begin position="1"/>
        <end position="51"/>
    </location>
</feature>
<sequence length="272" mass="28669">MTIQSAAPSHADAPPAGPFPGQPEEPPSSSPPSSSPPADPATPAPAHKPRRPRPVLLLVCGLVLGTAAGGGVGYAVQANRPPTPLPRIQAAVPTYPAEVLDPAAAAEAAPAPLAIDGDLRKLLLTAPPGSTVWNDYPATPSWITVGERAERTGNTAHEFVSLNERGFRRAAEVDWKQNGLKVRISLIQRSADFAASTDTSGTDLLPFTADANGGYRIAAAPLYWNETTEKFYLGTAFAQRGTVQMQVEVFGTQPVDAEVVKGLAKQQWERLV</sequence>
<keyword evidence="4" id="KW-1185">Reference proteome</keyword>
<reference evidence="3" key="1">
    <citation type="submission" date="2022-10" db="EMBL/GenBank/DDBJ databases">
        <title>The complete genomes of actinobacterial strains from the NBC collection.</title>
        <authorList>
            <person name="Joergensen T.S."/>
            <person name="Alvarez Arevalo M."/>
            <person name="Sterndorff E.B."/>
            <person name="Faurdal D."/>
            <person name="Vuksanovic O."/>
            <person name="Mourched A.-S."/>
            <person name="Charusanti P."/>
            <person name="Shaw S."/>
            <person name="Blin K."/>
            <person name="Weber T."/>
        </authorList>
    </citation>
    <scope>NUCLEOTIDE SEQUENCE</scope>
    <source>
        <strain evidence="3">NBC_00222</strain>
    </source>
</reference>
<organism evidence="3 4">
    <name type="scientific">Kitasatospora purpeofusca</name>
    <dbReference type="NCBI Taxonomy" id="67352"/>
    <lineage>
        <taxon>Bacteria</taxon>
        <taxon>Bacillati</taxon>
        <taxon>Actinomycetota</taxon>
        <taxon>Actinomycetes</taxon>
        <taxon>Kitasatosporales</taxon>
        <taxon>Streptomycetaceae</taxon>
        <taxon>Kitasatospora</taxon>
    </lineage>
</organism>
<dbReference type="EMBL" id="CP108110">
    <property type="protein sequence ID" value="WUQ87174.1"/>
    <property type="molecule type" value="Genomic_DNA"/>
</dbReference>
<gene>
    <name evidence="3" type="ORF">OHA16_31980</name>
</gene>
<keyword evidence="2" id="KW-1133">Transmembrane helix</keyword>
<proteinExistence type="predicted"/>
<dbReference type="Proteomes" id="UP001432222">
    <property type="component" value="Chromosome"/>
</dbReference>
<evidence type="ECO:0000256" key="1">
    <source>
        <dbReference type="SAM" id="MobiDB-lite"/>
    </source>
</evidence>
<feature type="compositionally biased region" description="Low complexity" evidence="1">
    <location>
        <begin position="1"/>
        <end position="14"/>
    </location>
</feature>
<feature type="transmembrane region" description="Helical" evidence="2">
    <location>
        <begin position="55"/>
        <end position="76"/>
    </location>
</feature>
<feature type="compositionally biased region" description="Pro residues" evidence="1">
    <location>
        <begin position="15"/>
        <end position="43"/>
    </location>
</feature>
<evidence type="ECO:0000313" key="4">
    <source>
        <dbReference type="Proteomes" id="UP001432222"/>
    </source>
</evidence>